<dbReference type="InterPro" id="IPR000182">
    <property type="entry name" value="GNAT_dom"/>
</dbReference>
<gene>
    <name evidence="2" type="ORF">A4A58_08900</name>
</gene>
<dbReference type="CDD" id="cd04301">
    <property type="entry name" value="NAT_SF"/>
    <property type="match status" value="1"/>
</dbReference>
<feature type="domain" description="N-acetyltransferase" evidence="1">
    <location>
        <begin position="27"/>
        <end position="180"/>
    </location>
</feature>
<evidence type="ECO:0000259" key="1">
    <source>
        <dbReference type="PROSITE" id="PS51186"/>
    </source>
</evidence>
<organism evidence="2 3">
    <name type="scientific">Tardiphaga robiniae</name>
    <dbReference type="NCBI Taxonomy" id="943830"/>
    <lineage>
        <taxon>Bacteria</taxon>
        <taxon>Pseudomonadati</taxon>
        <taxon>Pseudomonadota</taxon>
        <taxon>Alphaproteobacteria</taxon>
        <taxon>Hyphomicrobiales</taxon>
        <taxon>Nitrobacteraceae</taxon>
        <taxon>Tardiphaga</taxon>
    </lineage>
</organism>
<accession>A0A163YHQ6</accession>
<keyword evidence="3" id="KW-1185">Reference proteome</keyword>
<proteinExistence type="predicted"/>
<evidence type="ECO:0000313" key="2">
    <source>
        <dbReference type="EMBL" id="KZD22168.1"/>
    </source>
</evidence>
<reference evidence="2 3" key="1">
    <citation type="submission" date="2016-03" db="EMBL/GenBank/DDBJ databases">
        <title>Microsymbionts genomes from the relict species Vavilovia formosa (Stev.) Fed.</title>
        <authorList>
            <person name="Kopat V."/>
            <person name="Chirak E."/>
            <person name="Kimeklis A."/>
            <person name="Andronov E."/>
        </authorList>
    </citation>
    <scope>NUCLEOTIDE SEQUENCE [LARGE SCALE GENOMIC DNA]</scope>
    <source>
        <strain evidence="2 3">Vaf07</strain>
    </source>
</reference>
<dbReference type="InterPro" id="IPR016181">
    <property type="entry name" value="Acyl_CoA_acyltransferase"/>
</dbReference>
<dbReference type="EMBL" id="LVYV01000023">
    <property type="protein sequence ID" value="KZD22168.1"/>
    <property type="molecule type" value="Genomic_DNA"/>
</dbReference>
<name>A0A163YHQ6_9BRAD</name>
<evidence type="ECO:0000313" key="3">
    <source>
        <dbReference type="Proteomes" id="UP000076574"/>
    </source>
</evidence>
<dbReference type="OrthoDB" id="9807426at2"/>
<dbReference type="AlphaFoldDB" id="A0A163YHQ6"/>
<dbReference type="GO" id="GO:0016747">
    <property type="term" value="F:acyltransferase activity, transferring groups other than amino-acyl groups"/>
    <property type="evidence" value="ECO:0007669"/>
    <property type="project" value="InterPro"/>
</dbReference>
<dbReference type="STRING" id="943830.A4A58_08900"/>
<dbReference type="SUPFAM" id="SSF55729">
    <property type="entry name" value="Acyl-CoA N-acyltransferases (Nat)"/>
    <property type="match status" value="1"/>
</dbReference>
<comment type="caution">
    <text evidence="2">The sequence shown here is derived from an EMBL/GenBank/DDBJ whole genome shotgun (WGS) entry which is preliminary data.</text>
</comment>
<dbReference type="PROSITE" id="PS51186">
    <property type="entry name" value="GNAT"/>
    <property type="match status" value="1"/>
</dbReference>
<dbReference type="Gene3D" id="3.40.630.30">
    <property type="match status" value="1"/>
</dbReference>
<dbReference type="Pfam" id="PF00583">
    <property type="entry name" value="Acetyltransf_1"/>
    <property type="match status" value="1"/>
</dbReference>
<dbReference type="Proteomes" id="UP000076574">
    <property type="component" value="Unassembled WGS sequence"/>
</dbReference>
<sequence>MNAVGGSTRPYPVEWERHLVLNSDWRIFTRPITAADEPSVLTLLSHVNKEDRRLRFFGAIKEFSHPFLVSLTQIDYAKAMAFIAFDEASQEPLGVVRMHRKDDGVSGEYAILLQSDLKGRGLGWALMQLIIEYSRSEGLKQIVGQIMRENTIMLQMCRELGFEVMADTEDHGIYDVTLNL</sequence>
<dbReference type="RefSeq" id="WP_068734626.1">
    <property type="nucleotide sequence ID" value="NZ_LVYV01000023.1"/>
</dbReference>
<protein>
    <recommendedName>
        <fullName evidence="1">N-acetyltransferase domain-containing protein</fullName>
    </recommendedName>
</protein>